<evidence type="ECO:0000259" key="7">
    <source>
        <dbReference type="Pfam" id="PF04055"/>
    </source>
</evidence>
<dbReference type="SUPFAM" id="SSF102114">
    <property type="entry name" value="Radical SAM enzymes"/>
    <property type="match status" value="1"/>
</dbReference>
<dbReference type="InterPro" id="IPR013785">
    <property type="entry name" value="Aldolase_TIM"/>
</dbReference>
<comment type="caution">
    <text evidence="8">The sequence shown here is derived from an EMBL/GenBank/DDBJ whole genome shotgun (WGS) entry which is preliminary data.</text>
</comment>
<evidence type="ECO:0000313" key="9">
    <source>
        <dbReference type="Proteomes" id="UP000536179"/>
    </source>
</evidence>
<dbReference type="Gene3D" id="3.20.20.70">
    <property type="entry name" value="Aldolase class I"/>
    <property type="match status" value="1"/>
</dbReference>
<keyword evidence="2" id="KW-0004">4Fe-4S</keyword>
<evidence type="ECO:0000256" key="4">
    <source>
        <dbReference type="ARBA" id="ARBA00022723"/>
    </source>
</evidence>
<keyword evidence="9" id="KW-1185">Reference proteome</keyword>
<dbReference type="InterPro" id="IPR058240">
    <property type="entry name" value="rSAM_sf"/>
</dbReference>
<dbReference type="EMBL" id="JACHXU010000003">
    <property type="protein sequence ID" value="MBB3205469.1"/>
    <property type="molecule type" value="Genomic_DNA"/>
</dbReference>
<dbReference type="GO" id="GO:0051539">
    <property type="term" value="F:4 iron, 4 sulfur cluster binding"/>
    <property type="evidence" value="ECO:0007669"/>
    <property type="project" value="UniProtKB-KW"/>
</dbReference>
<evidence type="ECO:0000256" key="3">
    <source>
        <dbReference type="ARBA" id="ARBA00022691"/>
    </source>
</evidence>
<dbReference type="SFLD" id="SFLDS00029">
    <property type="entry name" value="Radical_SAM"/>
    <property type="match status" value="1"/>
</dbReference>
<dbReference type="Proteomes" id="UP000536179">
    <property type="component" value="Unassembled WGS sequence"/>
</dbReference>
<dbReference type="PANTHER" id="PTHR42836">
    <property type="entry name" value="7-CARBOXY-7-DEAZAGUANINE SYNTHASE"/>
    <property type="match status" value="1"/>
</dbReference>
<protein>
    <submittedName>
        <fullName evidence="8">Organic radical activating enzyme</fullName>
    </submittedName>
</protein>
<dbReference type="CDD" id="cd01335">
    <property type="entry name" value="Radical_SAM"/>
    <property type="match status" value="1"/>
</dbReference>
<dbReference type="InterPro" id="IPR007197">
    <property type="entry name" value="rSAM"/>
</dbReference>
<comment type="cofactor">
    <cofactor evidence="1">
        <name>[4Fe-4S] cluster</name>
        <dbReference type="ChEBI" id="CHEBI:49883"/>
    </cofactor>
</comment>
<evidence type="ECO:0000256" key="6">
    <source>
        <dbReference type="ARBA" id="ARBA00023014"/>
    </source>
</evidence>
<dbReference type="GO" id="GO:0003824">
    <property type="term" value="F:catalytic activity"/>
    <property type="evidence" value="ECO:0007669"/>
    <property type="project" value="InterPro"/>
</dbReference>
<feature type="domain" description="Radical SAM core" evidence="7">
    <location>
        <begin position="26"/>
        <end position="150"/>
    </location>
</feature>
<evidence type="ECO:0000313" key="8">
    <source>
        <dbReference type="EMBL" id="MBB3205469.1"/>
    </source>
</evidence>
<dbReference type="GO" id="GO:0046872">
    <property type="term" value="F:metal ion binding"/>
    <property type="evidence" value="ECO:0007669"/>
    <property type="project" value="UniProtKB-KW"/>
</dbReference>
<reference evidence="8 9" key="1">
    <citation type="submission" date="2020-08" db="EMBL/GenBank/DDBJ databases">
        <title>Genomic Encyclopedia of Type Strains, Phase III (KMG-III): the genomes of soil and plant-associated and newly described type strains.</title>
        <authorList>
            <person name="Whitman W."/>
        </authorList>
    </citation>
    <scope>NUCLEOTIDE SEQUENCE [LARGE SCALE GENOMIC DNA]</scope>
    <source>
        <strain evidence="8 9">CECT 8075</strain>
    </source>
</reference>
<dbReference type="AlphaFoldDB" id="A0A7W5DVT6"/>
<keyword evidence="6" id="KW-0411">Iron-sulfur</keyword>
<keyword evidence="5" id="KW-0408">Iron</keyword>
<proteinExistence type="predicted"/>
<dbReference type="RefSeq" id="WP_184303045.1">
    <property type="nucleotide sequence ID" value="NZ_JACHXU010000003.1"/>
</dbReference>
<sequence length="283" mass="32490">MSFPGDLSNQGDQAMIELPALEYHLAHGCNLSCQQCSHYSNFHVAGAMPTIEDADANYANWSHRLKPRRFALLGGEPLLNPQLIQHIRLARQHWPDSNLMLVTNGFFLYRFPDLPAVLAKTNCRLEVSQHGTHADYVKRFREVRHLVWRWREKHPEIQIKIRQSHRGWMRQYNVENGKPMPFDSKPNAAFKVCMQKTCTQLVAGGVLAKCPALAYFAQLESKLKLQTLPQWQLFRDYKAITANATDDELRTFIETKAIPQCGLCPSRCTKFVHPNPLQRSALK</sequence>
<dbReference type="PANTHER" id="PTHR42836:SF1">
    <property type="entry name" value="7-CARBOXY-7-DEAZAGUANINE SYNTHASE"/>
    <property type="match status" value="1"/>
</dbReference>
<accession>A0A7W5DVT6</accession>
<keyword evidence="3" id="KW-0949">S-adenosyl-L-methionine</keyword>
<evidence type="ECO:0000256" key="2">
    <source>
        <dbReference type="ARBA" id="ARBA00022485"/>
    </source>
</evidence>
<gene>
    <name evidence="8" type="ORF">FHS27_001269</name>
</gene>
<evidence type="ECO:0000256" key="1">
    <source>
        <dbReference type="ARBA" id="ARBA00001966"/>
    </source>
</evidence>
<organism evidence="8 9">
    <name type="scientific">Aporhodopirellula rubra</name>
    <dbReference type="NCBI Taxonomy" id="980271"/>
    <lineage>
        <taxon>Bacteria</taxon>
        <taxon>Pseudomonadati</taxon>
        <taxon>Planctomycetota</taxon>
        <taxon>Planctomycetia</taxon>
        <taxon>Pirellulales</taxon>
        <taxon>Pirellulaceae</taxon>
        <taxon>Aporhodopirellula</taxon>
    </lineage>
</organism>
<dbReference type="Pfam" id="PF04055">
    <property type="entry name" value="Radical_SAM"/>
    <property type="match status" value="1"/>
</dbReference>
<keyword evidence="4" id="KW-0479">Metal-binding</keyword>
<name>A0A7W5DVT6_9BACT</name>
<evidence type="ECO:0000256" key="5">
    <source>
        <dbReference type="ARBA" id="ARBA00023004"/>
    </source>
</evidence>